<dbReference type="Proteomes" id="UP000186607">
    <property type="component" value="Unassembled WGS sequence"/>
</dbReference>
<keyword evidence="2" id="KW-1185">Reference proteome</keyword>
<gene>
    <name evidence="1" type="ORF">BOO71_0010951</name>
</gene>
<evidence type="ECO:0000313" key="1">
    <source>
        <dbReference type="EMBL" id="OLV16735.1"/>
    </source>
</evidence>
<dbReference type="AlphaFoldDB" id="A0A1U7NUZ3"/>
<proteinExistence type="predicted"/>
<dbReference type="EMBL" id="MSTI01000132">
    <property type="protein sequence ID" value="OLV16735.1"/>
    <property type="molecule type" value="Genomic_DNA"/>
</dbReference>
<protein>
    <submittedName>
        <fullName evidence="1">Uncharacterized protein</fullName>
    </submittedName>
</protein>
<reference evidence="1 2" key="1">
    <citation type="submission" date="2017-01" db="EMBL/GenBank/DDBJ databases">
        <title>Genome Analysis of Deinococcus marmoris KOPRI26562.</title>
        <authorList>
            <person name="Kim J.H."/>
            <person name="Oh H.-M."/>
        </authorList>
    </citation>
    <scope>NUCLEOTIDE SEQUENCE [LARGE SCALE GENOMIC DNA]</scope>
    <source>
        <strain evidence="1 2">KOPRI26562</strain>
    </source>
</reference>
<organism evidence="1 2">
    <name type="scientific">Deinococcus marmoris</name>
    <dbReference type="NCBI Taxonomy" id="249408"/>
    <lineage>
        <taxon>Bacteria</taxon>
        <taxon>Thermotogati</taxon>
        <taxon>Deinococcota</taxon>
        <taxon>Deinococci</taxon>
        <taxon>Deinococcales</taxon>
        <taxon>Deinococcaceae</taxon>
        <taxon>Deinococcus</taxon>
    </lineage>
</organism>
<evidence type="ECO:0000313" key="2">
    <source>
        <dbReference type="Proteomes" id="UP000186607"/>
    </source>
</evidence>
<accession>A0A1U7NUZ3</accession>
<name>A0A1U7NUZ3_9DEIO</name>
<comment type="caution">
    <text evidence="1">The sequence shown here is derived from an EMBL/GenBank/DDBJ whole genome shotgun (WGS) entry which is preliminary data.</text>
</comment>
<dbReference type="STRING" id="249408.BOO71_0010951"/>
<sequence length="59" mass="6596">MGTVYRIARRGHEPSRIDLPTLARIVTGLRQLTGQEIQISDILEYVFDPSEESGPVNLS</sequence>